<keyword evidence="1" id="KW-0812">Transmembrane</keyword>
<dbReference type="EMBL" id="LGUV01000356">
    <property type="protein sequence ID" value="KOG45983.1"/>
    <property type="molecule type" value="Genomic_DNA"/>
</dbReference>
<proteinExistence type="predicted"/>
<name>A0A0L8M6H2_STRVG</name>
<feature type="transmembrane region" description="Helical" evidence="1">
    <location>
        <begin position="51"/>
        <end position="73"/>
    </location>
</feature>
<dbReference type="PATRIC" id="fig|1961.12.peg.6371"/>
<accession>A0A0L8M6H2</accession>
<dbReference type="AlphaFoldDB" id="A0A0L8M6H2"/>
<dbReference type="RefSeq" id="WP_053175480.1">
    <property type="nucleotide sequence ID" value="NZ_LGUV01000356.1"/>
</dbReference>
<reference evidence="3" key="1">
    <citation type="submission" date="2015-07" db="EMBL/GenBank/DDBJ databases">
        <authorList>
            <consortium name="Consortium for Microbial Forensics and Genomics (microFORGE)"/>
            <person name="Knight B.M."/>
            <person name="Roberts D.P."/>
            <person name="Lin D."/>
            <person name="Hari K."/>
            <person name="Fletcher J."/>
            <person name="Melcher U."/>
            <person name="Blagden T."/>
            <person name="Winegar R.A."/>
        </authorList>
    </citation>
    <scope>NUCLEOTIDE SEQUENCE [LARGE SCALE GENOMIC DNA]</scope>
    <source>
        <strain evidence="3">NRRL B-1447</strain>
    </source>
</reference>
<gene>
    <name evidence="2" type="ORF">ADK75_28630</name>
</gene>
<comment type="caution">
    <text evidence="2">The sequence shown here is derived from an EMBL/GenBank/DDBJ whole genome shotgun (WGS) entry which is preliminary data.</text>
</comment>
<sequence>MRRLPVGWSALLAFDLLATLLTSLGLCAASVLLPGITEDYGPATRPTSPRALAVLAAALALITSLAVTATLLARARTDRSRRLALWLSAVRLTLLLLAAAALVAYGVFGIELV</sequence>
<keyword evidence="1" id="KW-0472">Membrane</keyword>
<evidence type="ECO:0000256" key="1">
    <source>
        <dbReference type="SAM" id="Phobius"/>
    </source>
</evidence>
<evidence type="ECO:0000313" key="2">
    <source>
        <dbReference type="EMBL" id="KOG45983.1"/>
    </source>
</evidence>
<feature type="transmembrane region" description="Helical" evidence="1">
    <location>
        <begin position="85"/>
        <end position="108"/>
    </location>
</feature>
<organism evidence="2 3">
    <name type="scientific">Streptomyces virginiae</name>
    <name type="common">Streptomyces cinnamonensis</name>
    <dbReference type="NCBI Taxonomy" id="1961"/>
    <lineage>
        <taxon>Bacteria</taxon>
        <taxon>Bacillati</taxon>
        <taxon>Actinomycetota</taxon>
        <taxon>Actinomycetes</taxon>
        <taxon>Kitasatosporales</taxon>
        <taxon>Streptomycetaceae</taxon>
        <taxon>Streptomyces</taxon>
    </lineage>
</organism>
<keyword evidence="1" id="KW-1133">Transmembrane helix</keyword>
<protein>
    <submittedName>
        <fullName evidence="2">Uncharacterized protein</fullName>
    </submittedName>
</protein>
<dbReference type="Proteomes" id="UP000037084">
    <property type="component" value="Unassembled WGS sequence"/>
</dbReference>
<evidence type="ECO:0000313" key="3">
    <source>
        <dbReference type="Proteomes" id="UP000037084"/>
    </source>
</evidence>